<feature type="signal peptide" evidence="3">
    <location>
        <begin position="1"/>
        <end position="19"/>
    </location>
</feature>
<dbReference type="RefSeq" id="XP_012652988.1">
    <property type="nucleotide sequence ID" value="XM_012797534.1"/>
</dbReference>
<organism evidence="4 5">
    <name type="scientific">Tetrahymena thermophila (strain SB210)</name>
    <dbReference type="NCBI Taxonomy" id="312017"/>
    <lineage>
        <taxon>Eukaryota</taxon>
        <taxon>Sar</taxon>
        <taxon>Alveolata</taxon>
        <taxon>Ciliophora</taxon>
        <taxon>Intramacronucleata</taxon>
        <taxon>Oligohymenophorea</taxon>
        <taxon>Hymenostomatida</taxon>
        <taxon>Tetrahymenina</taxon>
        <taxon>Tetrahymenidae</taxon>
        <taxon>Tetrahymena</taxon>
    </lineage>
</organism>
<evidence type="ECO:0000313" key="5">
    <source>
        <dbReference type="Proteomes" id="UP000009168"/>
    </source>
</evidence>
<accession>W7XD21</accession>
<dbReference type="AlphaFoldDB" id="W7XD21"/>
<dbReference type="GeneID" id="24438681"/>
<feature type="region of interest" description="Disordered" evidence="1">
    <location>
        <begin position="35"/>
        <end position="63"/>
    </location>
</feature>
<keyword evidence="2 4" id="KW-0812">Transmembrane</keyword>
<keyword evidence="3" id="KW-0732">Signal</keyword>
<evidence type="ECO:0000256" key="3">
    <source>
        <dbReference type="SAM" id="SignalP"/>
    </source>
</evidence>
<sequence>MKKILQFLTLFLIFTEVICTFSQAVNNRQRNLLSSASRSSGSRSTSSNRGSGGGGSSSSNSSTSSGGLSTGAAIALYVCVPVGFCLIVTLITIVCRRYNAQKVKKQQEQVQQNLQFNKQNAFQQMCQVNQNIGQSAFYLQGQTNPTNYQQPQQYQFQVYPNQNNQSYF</sequence>
<evidence type="ECO:0000256" key="1">
    <source>
        <dbReference type="SAM" id="MobiDB-lite"/>
    </source>
</evidence>
<feature type="compositionally biased region" description="Low complexity" evidence="1">
    <location>
        <begin position="35"/>
        <end position="49"/>
    </location>
</feature>
<dbReference type="Proteomes" id="UP000009168">
    <property type="component" value="Unassembled WGS sequence"/>
</dbReference>
<evidence type="ECO:0000313" key="4">
    <source>
        <dbReference type="EMBL" id="EWS74503.1"/>
    </source>
</evidence>
<feature type="transmembrane region" description="Helical" evidence="2">
    <location>
        <begin position="74"/>
        <end position="95"/>
    </location>
</feature>
<reference evidence="5" key="1">
    <citation type="journal article" date="2006" name="PLoS Biol.">
        <title>Macronuclear genome sequence of the ciliate Tetrahymena thermophila, a model eukaryote.</title>
        <authorList>
            <person name="Eisen J.A."/>
            <person name="Coyne R.S."/>
            <person name="Wu M."/>
            <person name="Wu D."/>
            <person name="Thiagarajan M."/>
            <person name="Wortman J.R."/>
            <person name="Badger J.H."/>
            <person name="Ren Q."/>
            <person name="Amedeo P."/>
            <person name="Jones K.M."/>
            <person name="Tallon L.J."/>
            <person name="Delcher A.L."/>
            <person name="Salzberg S.L."/>
            <person name="Silva J.C."/>
            <person name="Haas B.J."/>
            <person name="Majoros W.H."/>
            <person name="Farzad M."/>
            <person name="Carlton J.M."/>
            <person name="Smith R.K. Jr."/>
            <person name="Garg J."/>
            <person name="Pearlman R.E."/>
            <person name="Karrer K.M."/>
            <person name="Sun L."/>
            <person name="Manning G."/>
            <person name="Elde N.C."/>
            <person name="Turkewitz A.P."/>
            <person name="Asai D.J."/>
            <person name="Wilkes D.E."/>
            <person name="Wang Y."/>
            <person name="Cai H."/>
            <person name="Collins K."/>
            <person name="Stewart B.A."/>
            <person name="Lee S.R."/>
            <person name="Wilamowska K."/>
            <person name="Weinberg Z."/>
            <person name="Ruzzo W.L."/>
            <person name="Wloga D."/>
            <person name="Gaertig J."/>
            <person name="Frankel J."/>
            <person name="Tsao C.-C."/>
            <person name="Gorovsky M.A."/>
            <person name="Keeling P.J."/>
            <person name="Waller R.F."/>
            <person name="Patron N.J."/>
            <person name="Cherry J.M."/>
            <person name="Stover N.A."/>
            <person name="Krieger C.J."/>
            <person name="del Toro C."/>
            <person name="Ryder H.F."/>
            <person name="Williamson S.C."/>
            <person name="Barbeau R.A."/>
            <person name="Hamilton E.P."/>
            <person name="Orias E."/>
        </authorList>
    </citation>
    <scope>NUCLEOTIDE SEQUENCE [LARGE SCALE GENOMIC DNA]</scope>
    <source>
        <strain evidence="5">SB210</strain>
    </source>
</reference>
<keyword evidence="2" id="KW-1133">Transmembrane helix</keyword>
<evidence type="ECO:0000256" key="2">
    <source>
        <dbReference type="SAM" id="Phobius"/>
    </source>
</evidence>
<gene>
    <name evidence="4" type="ORF">TTHERM_000383469</name>
</gene>
<feature type="chain" id="PRO_5004903552" evidence="3">
    <location>
        <begin position="20"/>
        <end position="168"/>
    </location>
</feature>
<protein>
    <submittedName>
        <fullName evidence="4">Transmembrane protein, putative</fullName>
    </submittedName>
</protein>
<proteinExistence type="predicted"/>
<dbReference type="KEGG" id="tet:TTHERM_000383469"/>
<dbReference type="EMBL" id="GG662706">
    <property type="protein sequence ID" value="EWS74503.1"/>
    <property type="molecule type" value="Genomic_DNA"/>
</dbReference>
<keyword evidence="5" id="KW-1185">Reference proteome</keyword>
<keyword evidence="2" id="KW-0472">Membrane</keyword>
<name>W7XD21_TETTS</name>
<dbReference type="InParanoid" id="W7XD21"/>